<dbReference type="EC" id="2.8.2.-" evidence="3"/>
<dbReference type="PANTHER" id="PTHR11783">
    <property type="entry name" value="SULFOTRANSFERASE SULT"/>
    <property type="match status" value="1"/>
</dbReference>
<evidence type="ECO:0000313" key="5">
    <source>
        <dbReference type="EMBL" id="KAK8491318.1"/>
    </source>
</evidence>
<gene>
    <name evidence="5" type="ORF">V6N12_000052</name>
</gene>
<evidence type="ECO:0000256" key="2">
    <source>
        <dbReference type="ARBA" id="ARBA00022679"/>
    </source>
</evidence>
<evidence type="ECO:0000256" key="1">
    <source>
        <dbReference type="ARBA" id="ARBA00005771"/>
    </source>
</evidence>
<protein>
    <recommendedName>
        <fullName evidence="3">Sulfotransferase</fullName>
        <ecNumber evidence="3">2.8.2.-</ecNumber>
    </recommendedName>
</protein>
<dbReference type="Proteomes" id="UP001472677">
    <property type="component" value="Unassembled WGS sequence"/>
</dbReference>
<dbReference type="EMBL" id="JBBPBM010000791">
    <property type="protein sequence ID" value="KAK8491318.1"/>
    <property type="molecule type" value="Genomic_DNA"/>
</dbReference>
<comment type="caution">
    <text evidence="5">The sequence shown here is derived from an EMBL/GenBank/DDBJ whole genome shotgun (WGS) entry which is preliminary data.</text>
</comment>
<dbReference type="SUPFAM" id="SSF52540">
    <property type="entry name" value="P-loop containing nucleoside triphosphate hydrolases"/>
    <property type="match status" value="1"/>
</dbReference>
<dbReference type="InterPro" id="IPR027417">
    <property type="entry name" value="P-loop_NTPase"/>
</dbReference>
<comment type="similarity">
    <text evidence="1 3">Belongs to the sulfotransferase 1 family.</text>
</comment>
<dbReference type="Gene3D" id="3.40.50.300">
    <property type="entry name" value="P-loop containing nucleotide triphosphate hydrolases"/>
    <property type="match status" value="1"/>
</dbReference>
<organism evidence="5 6">
    <name type="scientific">Hibiscus sabdariffa</name>
    <name type="common">roselle</name>
    <dbReference type="NCBI Taxonomy" id="183260"/>
    <lineage>
        <taxon>Eukaryota</taxon>
        <taxon>Viridiplantae</taxon>
        <taxon>Streptophyta</taxon>
        <taxon>Embryophyta</taxon>
        <taxon>Tracheophyta</taxon>
        <taxon>Spermatophyta</taxon>
        <taxon>Magnoliopsida</taxon>
        <taxon>eudicotyledons</taxon>
        <taxon>Gunneridae</taxon>
        <taxon>Pentapetalae</taxon>
        <taxon>rosids</taxon>
        <taxon>malvids</taxon>
        <taxon>Malvales</taxon>
        <taxon>Malvaceae</taxon>
        <taxon>Malvoideae</taxon>
        <taxon>Hibiscus</taxon>
    </lineage>
</organism>
<proteinExistence type="inferred from homology"/>
<sequence length="195" mass="22485">MESIKETVANFPDVMIGKLEIHSTSTIVPRLFCPEKWHHLAQGSLPSPSSLEPDMKLLRACRQRLHDCIPTLSDHGKKLDIRKPELPLIATHIPYHALPKSVLEFDCKIVYICREPKDTFVWLYHFLAKQAPNKDDLISLEEAFHLFCQGKSFYGPYLDHVLGFWKASKENPGQGFLTQIRVYDERDRIICEELG</sequence>
<evidence type="ECO:0000313" key="6">
    <source>
        <dbReference type="Proteomes" id="UP001472677"/>
    </source>
</evidence>
<evidence type="ECO:0000259" key="4">
    <source>
        <dbReference type="Pfam" id="PF00685"/>
    </source>
</evidence>
<dbReference type="Pfam" id="PF00685">
    <property type="entry name" value="Sulfotransfer_1"/>
    <property type="match status" value="1"/>
</dbReference>
<feature type="domain" description="Sulfotransferase" evidence="4">
    <location>
        <begin position="80"/>
        <end position="171"/>
    </location>
</feature>
<evidence type="ECO:0000256" key="3">
    <source>
        <dbReference type="RuleBase" id="RU361155"/>
    </source>
</evidence>
<name>A0ABR2AES2_9ROSI</name>
<keyword evidence="2 3" id="KW-0808">Transferase</keyword>
<accession>A0ABR2AES2</accession>
<dbReference type="InterPro" id="IPR000863">
    <property type="entry name" value="Sulfotransferase_dom"/>
</dbReference>
<keyword evidence="6" id="KW-1185">Reference proteome</keyword>
<reference evidence="5 6" key="1">
    <citation type="journal article" date="2024" name="G3 (Bethesda)">
        <title>Genome assembly of Hibiscus sabdariffa L. provides insights into metabolisms of medicinal natural products.</title>
        <authorList>
            <person name="Kim T."/>
        </authorList>
    </citation>
    <scope>NUCLEOTIDE SEQUENCE [LARGE SCALE GENOMIC DNA]</scope>
    <source>
        <strain evidence="5">TK-2024</strain>
        <tissue evidence="5">Old leaves</tissue>
    </source>
</reference>